<dbReference type="PANTHER" id="PTHR12812:SF0">
    <property type="entry name" value="HEPARAN-SULFATE 6-O-SULFOTRANSFERASE"/>
    <property type="match status" value="1"/>
</dbReference>
<accession>A0A914XY02</accession>
<organism evidence="9 10">
    <name type="scientific">Panagrolaimus superbus</name>
    <dbReference type="NCBI Taxonomy" id="310955"/>
    <lineage>
        <taxon>Eukaryota</taxon>
        <taxon>Metazoa</taxon>
        <taxon>Ecdysozoa</taxon>
        <taxon>Nematoda</taxon>
        <taxon>Chromadorea</taxon>
        <taxon>Rhabditida</taxon>
        <taxon>Tylenchina</taxon>
        <taxon>Panagrolaimomorpha</taxon>
        <taxon>Panagrolaimoidea</taxon>
        <taxon>Panagrolaimidae</taxon>
        <taxon>Panagrolaimus</taxon>
    </lineage>
</organism>
<dbReference type="InterPro" id="IPR005331">
    <property type="entry name" value="Sulfotransferase"/>
</dbReference>
<dbReference type="Proteomes" id="UP000887577">
    <property type="component" value="Unplaced"/>
</dbReference>
<dbReference type="InterPro" id="IPR010635">
    <property type="entry name" value="Heparan_SO4-6-sulfoTrfase"/>
</dbReference>
<dbReference type="InterPro" id="IPR027417">
    <property type="entry name" value="P-loop_NTPase"/>
</dbReference>
<proteinExistence type="inferred from homology"/>
<keyword evidence="9" id="KW-1185">Reference proteome</keyword>
<evidence type="ECO:0000256" key="4">
    <source>
        <dbReference type="ARBA" id="ARBA00022692"/>
    </source>
</evidence>
<name>A0A914XY02_9BILA</name>
<evidence type="ECO:0000256" key="1">
    <source>
        <dbReference type="ARBA" id="ARBA00004167"/>
    </source>
</evidence>
<evidence type="ECO:0000256" key="2">
    <source>
        <dbReference type="ARBA" id="ARBA00010109"/>
    </source>
</evidence>
<dbReference type="AlphaFoldDB" id="A0A914XY02"/>
<evidence type="ECO:0000256" key="5">
    <source>
        <dbReference type="ARBA" id="ARBA00022989"/>
    </source>
</evidence>
<comment type="catalytic activity">
    <reaction evidence="8">
        <text>alpha-D-glucosaminyl-[heparan sulfate](n) + 3'-phosphoadenylyl sulfate = 6-sulfo-alpha-D-glucosaminyl-[heparan sulfate](n) + adenosine 3',5'-bisphosphate + H(+)</text>
        <dbReference type="Rhea" id="RHEA:56604"/>
        <dbReference type="Rhea" id="RHEA-COMP:9830"/>
        <dbReference type="Rhea" id="RHEA-COMP:14621"/>
        <dbReference type="ChEBI" id="CHEBI:15378"/>
        <dbReference type="ChEBI" id="CHEBI:58339"/>
        <dbReference type="ChEBI" id="CHEBI:58343"/>
        <dbReference type="ChEBI" id="CHEBI:58388"/>
        <dbReference type="ChEBI" id="CHEBI:140604"/>
    </reaction>
</comment>
<evidence type="ECO:0000256" key="8">
    <source>
        <dbReference type="RuleBase" id="RU364122"/>
    </source>
</evidence>
<comment type="subcellular location">
    <subcellularLocation>
        <location evidence="1">Membrane</location>
        <topology evidence="1">Single-pass membrane protein</topology>
    </subcellularLocation>
    <subcellularLocation>
        <location evidence="8">Membrane</location>
        <topology evidence="8">Single-pass type II membrane protein</topology>
    </subcellularLocation>
</comment>
<evidence type="ECO:0000256" key="7">
    <source>
        <dbReference type="ARBA" id="ARBA00023180"/>
    </source>
</evidence>
<dbReference type="GO" id="GO:0017095">
    <property type="term" value="F:heparan sulfate 6-sulfotransferase activity"/>
    <property type="evidence" value="ECO:0007669"/>
    <property type="project" value="TreeGrafter"/>
</dbReference>
<keyword evidence="7" id="KW-0325">Glycoprotein</keyword>
<evidence type="ECO:0000313" key="10">
    <source>
        <dbReference type="WBParaSite" id="PSU_v2.g12079.t1"/>
    </source>
</evidence>
<dbReference type="PANTHER" id="PTHR12812">
    <property type="entry name" value="HEPARAN SULFATE 6-O-SULFOTRANSFERASE 3"/>
    <property type="match status" value="1"/>
</dbReference>
<keyword evidence="6 8" id="KW-0472">Membrane</keyword>
<dbReference type="WBParaSite" id="PSU_v2.g12079.t1">
    <property type="protein sequence ID" value="PSU_v2.g12079.t1"/>
    <property type="gene ID" value="PSU_v2.g12079"/>
</dbReference>
<protein>
    <recommendedName>
        <fullName evidence="8">Heparan-sulfate 6-O-sulfotransferase</fullName>
        <ecNumber evidence="8">2.8.2.-</ecNumber>
    </recommendedName>
</protein>
<evidence type="ECO:0000313" key="9">
    <source>
        <dbReference type="Proteomes" id="UP000887577"/>
    </source>
</evidence>
<dbReference type="Gene3D" id="3.40.50.300">
    <property type="entry name" value="P-loop containing nucleotide triphosphate hydrolases"/>
    <property type="match status" value="1"/>
</dbReference>
<reference evidence="10" key="1">
    <citation type="submission" date="2022-11" db="UniProtKB">
        <authorList>
            <consortium name="WormBaseParasite"/>
        </authorList>
    </citation>
    <scope>IDENTIFICATION</scope>
</reference>
<feature type="transmembrane region" description="Helical" evidence="8">
    <location>
        <begin position="12"/>
        <end position="37"/>
    </location>
</feature>
<dbReference type="GO" id="GO:0016020">
    <property type="term" value="C:membrane"/>
    <property type="evidence" value="ECO:0007669"/>
    <property type="project" value="UniProtKB-SubCell"/>
</dbReference>
<sequence>MKPENRAKPSSKFCCVSGLTVIVFCGIGLIAFSYIFIDSDNVGDVEYSTPFTAKYSVDEMRSFAYKNSLSKNYKPSLYLKWNLSFNRIFEDSENRFDINNNDVIVFLHIQKTAGTSFEKFLVKYLNISRPCVCNVGKKRCTCFRPNSRKETWLFSRYSTGWACGLHSDYTELSASGCVDRVLDKKEGKHQKRRYFYTSFLREPIARFIRSLFFLFLVKFKKNKIK</sequence>
<evidence type="ECO:0000256" key="3">
    <source>
        <dbReference type="ARBA" id="ARBA00022679"/>
    </source>
</evidence>
<dbReference type="EC" id="2.8.2.-" evidence="8"/>
<evidence type="ECO:0000256" key="6">
    <source>
        <dbReference type="ARBA" id="ARBA00023136"/>
    </source>
</evidence>
<dbReference type="Pfam" id="PF03567">
    <property type="entry name" value="Sulfotransfer_2"/>
    <property type="match status" value="1"/>
</dbReference>
<comment type="similarity">
    <text evidence="2 8">Belongs to the sulfotransferase 6 family.</text>
</comment>
<keyword evidence="5 8" id="KW-1133">Transmembrane helix</keyword>
<keyword evidence="4 8" id="KW-0812">Transmembrane</keyword>
<keyword evidence="8" id="KW-0735">Signal-anchor</keyword>
<comment type="function">
    <text evidence="8">6-O-sulfation enzyme which catalyzes the transfer of sulfate from 3'-phosphoadenosine 5'-phosphosulfate (PAPS) to position 6 of the N-sulfoglucosamine residue (GlcNS) of heparan sulfate.</text>
</comment>
<keyword evidence="3 8" id="KW-0808">Transferase</keyword>